<dbReference type="SUPFAM" id="SSF51905">
    <property type="entry name" value="FAD/NAD(P)-binding domain"/>
    <property type="match status" value="1"/>
</dbReference>
<evidence type="ECO:0000256" key="8">
    <source>
        <dbReference type="ARBA" id="ARBA00023004"/>
    </source>
</evidence>
<protein>
    <submittedName>
        <fullName evidence="12">NADH:flavin oxidoreductase</fullName>
    </submittedName>
</protein>
<proteinExistence type="inferred from homology"/>
<dbReference type="InterPro" id="IPR051793">
    <property type="entry name" value="NADH:flavin_oxidoreductase"/>
</dbReference>
<dbReference type="Gene3D" id="3.40.50.720">
    <property type="entry name" value="NAD(P)-binding Rossmann-like Domain"/>
    <property type="match status" value="1"/>
</dbReference>
<comment type="similarity">
    <text evidence="3">In the N-terminal section; belongs to the NADH:flavin oxidoreductase/NADH oxidase family.</text>
</comment>
<dbReference type="Proteomes" id="UP000266934">
    <property type="component" value="Chromosome"/>
</dbReference>
<dbReference type="GO" id="GO:0016491">
    <property type="term" value="F:oxidoreductase activity"/>
    <property type="evidence" value="ECO:0007669"/>
    <property type="project" value="UniProtKB-KW"/>
</dbReference>
<evidence type="ECO:0000256" key="5">
    <source>
        <dbReference type="ARBA" id="ARBA00022643"/>
    </source>
</evidence>
<keyword evidence="6" id="KW-0479">Metal-binding</keyword>
<evidence type="ECO:0000313" key="12">
    <source>
        <dbReference type="EMBL" id="BBF92986.1"/>
    </source>
</evidence>
<dbReference type="SUPFAM" id="SSF51395">
    <property type="entry name" value="FMN-linked oxidoreductases"/>
    <property type="match status" value="1"/>
</dbReference>
<feature type="domain" description="NADH:flavin oxidoreductase/NADH oxidase N-terminal" evidence="10">
    <location>
        <begin position="10"/>
        <end position="346"/>
    </location>
</feature>
<evidence type="ECO:0000256" key="7">
    <source>
        <dbReference type="ARBA" id="ARBA00023002"/>
    </source>
</evidence>
<dbReference type="AlphaFoldDB" id="A0A348G0A3"/>
<dbReference type="InterPro" id="IPR036188">
    <property type="entry name" value="FAD/NAD-bd_sf"/>
</dbReference>
<dbReference type="InterPro" id="IPR001155">
    <property type="entry name" value="OxRdtase_FMN_N"/>
</dbReference>
<evidence type="ECO:0000313" key="13">
    <source>
        <dbReference type="Proteomes" id="UP000266934"/>
    </source>
</evidence>
<keyword evidence="4" id="KW-0285">Flavoprotein</keyword>
<name>A0A348G0A3_9HYPH</name>
<dbReference type="Gene3D" id="3.50.50.60">
    <property type="entry name" value="FAD/NAD(P)-binding domain"/>
    <property type="match status" value="1"/>
</dbReference>
<keyword evidence="5" id="KW-0288">FMN</keyword>
<dbReference type="SUPFAM" id="SSF51971">
    <property type="entry name" value="Nucleotide-binding domain"/>
    <property type="match status" value="1"/>
</dbReference>
<sequence length="732" mass="81503">MARDPKYDILFDPIKIGPKVSPNRFFQTSHCAGIGSERPGTQAMFRGTKAEGGWGVVFTEFCSIHPESDEFPYTSARLWDEGDVRNLGVMCREIHRHGGLSGVQLWYGGVHSPALESREVPRSASPLPSNLLPARTVYAAESDEDDIKAVINMYVLAAKRAMDAGFDLLEVTAGDSTFPVQFLERRYNKRTDKYGGSLENRARVYIEILAALKKACGDQCAITTRYEIDTLQGPHGIEAKDEGIRIVEMVHREGVCDLWAVKIGDYEEWGEDAGSSRFRKSGWMLPFVKGVKGVVGDVPVVVNGRFTSPDDMVNIIRSGVADIIGAARPSIADPFLPRKIQEGRLDDVRECIGCNMCVSKFNQCGLLNCTQNATAMEEYRRGWHPERFTKTASPCSVLVVGGGPAGMECARVLGERGYDVHLREAEPELGGHLRNVIRYPRLNEWGRVIVYRQIQLSKMKNVEVHLGVGKMTADDILRYGADRVVIATGSHWATNGLGAEGHSPIPGCDAALPTCLTPEQIMAGKEVPGQRVVVLDGDGHFTGISMAELMADRGKDVYLVTNMSDPAEYSQFTLEVQNNKRMMHEKGIKVLRNHWVDNYAGGKLTLFHLYRHGWALTEPEAGRLPRREGTDTLVLDCDALVLVTSRVPNSDLFAELKRRKAEWAENDIQDIFRVGDCYTPRQITNAIFDGHRLAREFDSPHPQYPLPWIRERQLWGAETIPALGDPRPRVEV</sequence>
<comment type="cofactor">
    <cofactor evidence="1">
        <name>FMN</name>
        <dbReference type="ChEBI" id="CHEBI:58210"/>
    </cofactor>
</comment>
<dbReference type="Pfam" id="PF13450">
    <property type="entry name" value="NAD_binding_8"/>
    <property type="match status" value="1"/>
</dbReference>
<dbReference type="InterPro" id="IPR013785">
    <property type="entry name" value="Aldolase_TIM"/>
</dbReference>
<dbReference type="GO" id="GO:0051536">
    <property type="term" value="F:iron-sulfur cluster binding"/>
    <property type="evidence" value="ECO:0007669"/>
    <property type="project" value="UniProtKB-KW"/>
</dbReference>
<keyword evidence="9" id="KW-0411">Iron-sulfur</keyword>
<dbReference type="InterPro" id="IPR054428">
    <property type="entry name" value="TMADH/DMDH/HD_second_a-b"/>
</dbReference>
<feature type="domain" description="TMADH/DMDH/HD second alpha/beta" evidence="11">
    <location>
        <begin position="516"/>
        <end position="644"/>
    </location>
</feature>
<dbReference type="Pfam" id="PF22620">
    <property type="entry name" value="OYE-like_second_a-b"/>
    <property type="match status" value="1"/>
</dbReference>
<evidence type="ECO:0000256" key="2">
    <source>
        <dbReference type="ARBA" id="ARBA00001966"/>
    </source>
</evidence>
<organism evidence="12 13">
    <name type="scientific">Blastochloris tepida</name>
    <dbReference type="NCBI Taxonomy" id="2233851"/>
    <lineage>
        <taxon>Bacteria</taxon>
        <taxon>Pseudomonadati</taxon>
        <taxon>Pseudomonadota</taxon>
        <taxon>Alphaproteobacteria</taxon>
        <taxon>Hyphomicrobiales</taxon>
        <taxon>Blastochloridaceae</taxon>
        <taxon>Blastochloris</taxon>
    </lineage>
</organism>
<evidence type="ECO:0000256" key="6">
    <source>
        <dbReference type="ARBA" id="ARBA00022723"/>
    </source>
</evidence>
<evidence type="ECO:0000256" key="4">
    <source>
        <dbReference type="ARBA" id="ARBA00022630"/>
    </source>
</evidence>
<accession>A0A348G0A3</accession>
<dbReference type="RefSeq" id="WP_126399262.1">
    <property type="nucleotide sequence ID" value="NZ_AP018907.1"/>
</dbReference>
<dbReference type="Pfam" id="PF00724">
    <property type="entry name" value="Oxidored_FMN"/>
    <property type="match status" value="1"/>
</dbReference>
<keyword evidence="8" id="KW-0408">Iron</keyword>
<evidence type="ECO:0000256" key="1">
    <source>
        <dbReference type="ARBA" id="ARBA00001917"/>
    </source>
</evidence>
<dbReference type="EMBL" id="AP018907">
    <property type="protein sequence ID" value="BBF92986.1"/>
    <property type="molecule type" value="Genomic_DNA"/>
</dbReference>
<dbReference type="OrthoDB" id="9804454at2"/>
<evidence type="ECO:0000256" key="9">
    <source>
        <dbReference type="ARBA" id="ARBA00023014"/>
    </source>
</evidence>
<dbReference type="Gene3D" id="3.20.20.70">
    <property type="entry name" value="Aldolase class I"/>
    <property type="match status" value="1"/>
</dbReference>
<dbReference type="GO" id="GO:0010181">
    <property type="term" value="F:FMN binding"/>
    <property type="evidence" value="ECO:0007669"/>
    <property type="project" value="InterPro"/>
</dbReference>
<evidence type="ECO:0000259" key="11">
    <source>
        <dbReference type="Pfam" id="PF22620"/>
    </source>
</evidence>
<dbReference type="PANTHER" id="PTHR42917">
    <property type="entry name" value="2,4-DIENOYL-COA REDUCTASE"/>
    <property type="match status" value="1"/>
</dbReference>
<gene>
    <name evidence="12" type="ORF">BLTE_16710</name>
</gene>
<dbReference type="GO" id="GO:0046872">
    <property type="term" value="F:metal ion binding"/>
    <property type="evidence" value="ECO:0007669"/>
    <property type="project" value="UniProtKB-KW"/>
</dbReference>
<dbReference type="PRINTS" id="PR00368">
    <property type="entry name" value="FADPNR"/>
</dbReference>
<evidence type="ECO:0000259" key="10">
    <source>
        <dbReference type="Pfam" id="PF00724"/>
    </source>
</evidence>
<reference evidence="12 13" key="1">
    <citation type="submission" date="2018-08" db="EMBL/GenBank/DDBJ databases">
        <title>Complete genome sequencing of Blastochloris tepida GI.</title>
        <authorList>
            <person name="Tsukatani Y."/>
            <person name="Mori H."/>
        </authorList>
    </citation>
    <scope>NUCLEOTIDE SEQUENCE [LARGE SCALE GENOMIC DNA]</scope>
    <source>
        <strain evidence="12 13">GI</strain>
    </source>
</reference>
<keyword evidence="13" id="KW-1185">Reference proteome</keyword>
<evidence type="ECO:0000256" key="3">
    <source>
        <dbReference type="ARBA" id="ARBA00011048"/>
    </source>
</evidence>
<dbReference type="PANTHER" id="PTHR42917:SF2">
    <property type="entry name" value="2,4-DIENOYL-COA REDUCTASE [(2E)-ENOYL-COA-PRODUCING]"/>
    <property type="match status" value="1"/>
</dbReference>
<dbReference type="KEGG" id="blag:BLTE_16710"/>
<keyword evidence="7" id="KW-0560">Oxidoreductase</keyword>
<comment type="cofactor">
    <cofactor evidence="2">
        <name>[4Fe-4S] cluster</name>
        <dbReference type="ChEBI" id="CHEBI:49883"/>
    </cofactor>
</comment>